<dbReference type="AlphaFoldDB" id="A0A1W0XC25"/>
<keyword evidence="3 7" id="KW-0812">Transmembrane</keyword>
<evidence type="ECO:0000256" key="6">
    <source>
        <dbReference type="SAM" id="MobiDB-lite"/>
    </source>
</evidence>
<dbReference type="Proteomes" id="UP000192578">
    <property type="component" value="Unassembled WGS sequence"/>
</dbReference>
<evidence type="ECO:0000256" key="4">
    <source>
        <dbReference type="ARBA" id="ARBA00022989"/>
    </source>
</evidence>
<evidence type="ECO:0000256" key="5">
    <source>
        <dbReference type="ARBA" id="ARBA00023136"/>
    </source>
</evidence>
<comment type="subcellular location">
    <subcellularLocation>
        <location evidence="1">Membrane</location>
        <topology evidence="1">Single-pass membrane protein</topology>
    </subcellularLocation>
</comment>
<organism evidence="8 9">
    <name type="scientific">Hypsibius exemplaris</name>
    <name type="common">Freshwater tardigrade</name>
    <dbReference type="NCBI Taxonomy" id="2072580"/>
    <lineage>
        <taxon>Eukaryota</taxon>
        <taxon>Metazoa</taxon>
        <taxon>Ecdysozoa</taxon>
        <taxon>Tardigrada</taxon>
        <taxon>Eutardigrada</taxon>
        <taxon>Parachela</taxon>
        <taxon>Hypsibioidea</taxon>
        <taxon>Hypsibiidae</taxon>
        <taxon>Hypsibius</taxon>
    </lineage>
</organism>
<evidence type="ECO:0000313" key="8">
    <source>
        <dbReference type="EMBL" id="OQV25056.1"/>
    </source>
</evidence>
<feature type="region of interest" description="Disordered" evidence="6">
    <location>
        <begin position="45"/>
        <end position="92"/>
    </location>
</feature>
<reference evidence="9" key="1">
    <citation type="submission" date="2017-01" db="EMBL/GenBank/DDBJ databases">
        <title>Comparative genomics of anhydrobiosis in the tardigrade Hypsibius dujardini.</title>
        <authorList>
            <person name="Yoshida Y."/>
            <person name="Koutsovoulos G."/>
            <person name="Laetsch D."/>
            <person name="Stevens L."/>
            <person name="Kumar S."/>
            <person name="Horikawa D."/>
            <person name="Ishino K."/>
            <person name="Komine S."/>
            <person name="Tomita M."/>
            <person name="Blaxter M."/>
            <person name="Arakawa K."/>
        </authorList>
    </citation>
    <scope>NUCLEOTIDE SEQUENCE [LARGE SCALE GENOMIC DNA]</scope>
    <source>
        <strain evidence="9">Z151</strain>
    </source>
</reference>
<dbReference type="Pfam" id="PF06783">
    <property type="entry name" value="UPF0239"/>
    <property type="match status" value="1"/>
</dbReference>
<comment type="caution">
    <text evidence="8">The sequence shown here is derived from an EMBL/GenBank/DDBJ whole genome shotgun (WGS) entry which is preliminary data.</text>
</comment>
<evidence type="ECO:0000256" key="3">
    <source>
        <dbReference type="ARBA" id="ARBA00022692"/>
    </source>
</evidence>
<protein>
    <recommendedName>
        <fullName evidence="10">Transmembrane protein</fullName>
    </recommendedName>
</protein>
<evidence type="ECO:0008006" key="10">
    <source>
        <dbReference type="Google" id="ProtNLM"/>
    </source>
</evidence>
<name>A0A1W0XC25_HYPEX</name>
<feature type="transmembrane region" description="Helical" evidence="7">
    <location>
        <begin position="20"/>
        <end position="43"/>
    </location>
</feature>
<dbReference type="GO" id="GO:0016020">
    <property type="term" value="C:membrane"/>
    <property type="evidence" value="ECO:0007669"/>
    <property type="project" value="UniProtKB-SubCell"/>
</dbReference>
<comment type="similarity">
    <text evidence="2">Belongs to the UPF0239 family.</text>
</comment>
<proteinExistence type="inferred from homology"/>
<feature type="compositionally biased region" description="Basic residues" evidence="6">
    <location>
        <begin position="80"/>
        <end position="92"/>
    </location>
</feature>
<sequence>MADIDLKALSILQEPLWWEPLLNAGMIFAALFQVVCIGFAVFGPDSPSVGREKSEKRKLSTGHQRGGKVSPSTLADALPVRRRSKHDNKKRR</sequence>
<keyword evidence="4 7" id="KW-1133">Transmembrane helix</keyword>
<evidence type="ECO:0000256" key="7">
    <source>
        <dbReference type="SAM" id="Phobius"/>
    </source>
</evidence>
<evidence type="ECO:0000256" key="1">
    <source>
        <dbReference type="ARBA" id="ARBA00004167"/>
    </source>
</evidence>
<evidence type="ECO:0000256" key="2">
    <source>
        <dbReference type="ARBA" id="ARBA00006839"/>
    </source>
</evidence>
<dbReference type="InterPro" id="IPR009621">
    <property type="entry name" value="UPF0239"/>
</dbReference>
<keyword evidence="9" id="KW-1185">Reference proteome</keyword>
<dbReference type="OrthoDB" id="10040809at2759"/>
<accession>A0A1W0XC25</accession>
<evidence type="ECO:0000313" key="9">
    <source>
        <dbReference type="Proteomes" id="UP000192578"/>
    </source>
</evidence>
<dbReference type="EMBL" id="MTYJ01000004">
    <property type="protein sequence ID" value="OQV25056.1"/>
    <property type="molecule type" value="Genomic_DNA"/>
</dbReference>
<gene>
    <name evidence="8" type="ORF">BV898_01266</name>
</gene>
<keyword evidence="5 7" id="KW-0472">Membrane</keyword>